<gene>
    <name evidence="1" type="ORF">MNOR_LOCUS19361</name>
</gene>
<proteinExistence type="predicted"/>
<dbReference type="EMBL" id="CAXKWB010014338">
    <property type="protein sequence ID" value="CAL4110220.1"/>
    <property type="molecule type" value="Genomic_DNA"/>
</dbReference>
<name>A0AAV2R409_MEGNR</name>
<evidence type="ECO:0000313" key="1">
    <source>
        <dbReference type="EMBL" id="CAL4110220.1"/>
    </source>
</evidence>
<keyword evidence="2" id="KW-1185">Reference proteome</keyword>
<dbReference type="Proteomes" id="UP001497623">
    <property type="component" value="Unassembled WGS sequence"/>
</dbReference>
<accession>A0AAV2R409</accession>
<comment type="caution">
    <text evidence="1">The sequence shown here is derived from an EMBL/GenBank/DDBJ whole genome shotgun (WGS) entry which is preliminary data.</text>
</comment>
<reference evidence="1 2" key="1">
    <citation type="submission" date="2024-05" db="EMBL/GenBank/DDBJ databases">
        <authorList>
            <person name="Wallberg A."/>
        </authorList>
    </citation>
    <scope>NUCLEOTIDE SEQUENCE [LARGE SCALE GENOMIC DNA]</scope>
</reference>
<protein>
    <submittedName>
        <fullName evidence="1">Uncharacterized protein</fullName>
    </submittedName>
</protein>
<dbReference type="AlphaFoldDB" id="A0AAV2R409"/>
<sequence>MNKKQILNFRIQTKIGRKAHSIFISKKRLYCEKGLFKPFYSLDDMPNINFDAYLNGSSYCIFCMWVGARPLAIYKNWTDILSDLELERLNNDYISKTHPELSENSRMNQKRIHEDSYDTNEMPLYNDYPKYLLNWDGTLSAKCDNKDKNSINHFLITTKIAEKDYVIFVPKENFTWKMKC</sequence>
<organism evidence="1 2">
    <name type="scientific">Meganyctiphanes norvegica</name>
    <name type="common">Northern krill</name>
    <name type="synonym">Thysanopoda norvegica</name>
    <dbReference type="NCBI Taxonomy" id="48144"/>
    <lineage>
        <taxon>Eukaryota</taxon>
        <taxon>Metazoa</taxon>
        <taxon>Ecdysozoa</taxon>
        <taxon>Arthropoda</taxon>
        <taxon>Crustacea</taxon>
        <taxon>Multicrustacea</taxon>
        <taxon>Malacostraca</taxon>
        <taxon>Eumalacostraca</taxon>
        <taxon>Eucarida</taxon>
        <taxon>Euphausiacea</taxon>
        <taxon>Euphausiidae</taxon>
        <taxon>Meganyctiphanes</taxon>
    </lineage>
</organism>
<evidence type="ECO:0000313" key="2">
    <source>
        <dbReference type="Proteomes" id="UP001497623"/>
    </source>
</evidence>